<protein>
    <submittedName>
        <fullName evidence="1">Uncharacterized protein</fullName>
    </submittedName>
</protein>
<name>A0ACB6RML6_9PLEO</name>
<sequence length="174" mass="19156">MSDHTAATCIRSDQHFTYHPICTSCRNAVDFSETLLQLGPQVKKVRAFCRHTDDAIVEVAGYNVVKSCSSVCEGSPDHPAIGHIPEYSSTARRYFGVVPYERCSTVQGGKVVIRSKHPVGGNCLGRTSICMSQLSRAYRPAHKCGEGCPRMMHVVDIRPKYMVSCLPDVHFGPV</sequence>
<reference evidence="1" key="1">
    <citation type="journal article" date="2020" name="Stud. Mycol.">
        <title>101 Dothideomycetes genomes: a test case for predicting lifestyles and emergence of pathogens.</title>
        <authorList>
            <person name="Haridas S."/>
            <person name="Albert R."/>
            <person name="Binder M."/>
            <person name="Bloem J."/>
            <person name="Labutti K."/>
            <person name="Salamov A."/>
            <person name="Andreopoulos B."/>
            <person name="Baker S."/>
            <person name="Barry K."/>
            <person name="Bills G."/>
            <person name="Bluhm B."/>
            <person name="Cannon C."/>
            <person name="Castanera R."/>
            <person name="Culley D."/>
            <person name="Daum C."/>
            <person name="Ezra D."/>
            <person name="Gonzalez J."/>
            <person name="Henrissat B."/>
            <person name="Kuo A."/>
            <person name="Liang C."/>
            <person name="Lipzen A."/>
            <person name="Lutzoni F."/>
            <person name="Magnuson J."/>
            <person name="Mondo S."/>
            <person name="Nolan M."/>
            <person name="Ohm R."/>
            <person name="Pangilinan J."/>
            <person name="Park H.-J."/>
            <person name="Ramirez L."/>
            <person name="Alfaro M."/>
            <person name="Sun H."/>
            <person name="Tritt A."/>
            <person name="Yoshinaga Y."/>
            <person name="Zwiers L.-H."/>
            <person name="Turgeon B."/>
            <person name="Goodwin S."/>
            <person name="Spatafora J."/>
            <person name="Crous P."/>
            <person name="Grigoriev I."/>
        </authorList>
    </citation>
    <scope>NUCLEOTIDE SEQUENCE</scope>
    <source>
        <strain evidence="1">CBS 525.71</strain>
    </source>
</reference>
<evidence type="ECO:0000313" key="1">
    <source>
        <dbReference type="EMBL" id="KAF2622978.1"/>
    </source>
</evidence>
<comment type="caution">
    <text evidence="1">The sequence shown here is derived from an EMBL/GenBank/DDBJ whole genome shotgun (WGS) entry which is preliminary data.</text>
</comment>
<evidence type="ECO:0000313" key="2">
    <source>
        <dbReference type="Proteomes" id="UP000799754"/>
    </source>
</evidence>
<gene>
    <name evidence="1" type="ORF">BU25DRAFT_199621</name>
</gene>
<keyword evidence="2" id="KW-1185">Reference proteome</keyword>
<dbReference type="Proteomes" id="UP000799754">
    <property type="component" value="Unassembled WGS sequence"/>
</dbReference>
<organism evidence="1 2">
    <name type="scientific">Macroventuria anomochaeta</name>
    <dbReference type="NCBI Taxonomy" id="301207"/>
    <lineage>
        <taxon>Eukaryota</taxon>
        <taxon>Fungi</taxon>
        <taxon>Dikarya</taxon>
        <taxon>Ascomycota</taxon>
        <taxon>Pezizomycotina</taxon>
        <taxon>Dothideomycetes</taxon>
        <taxon>Pleosporomycetidae</taxon>
        <taxon>Pleosporales</taxon>
        <taxon>Pleosporineae</taxon>
        <taxon>Didymellaceae</taxon>
        <taxon>Macroventuria</taxon>
    </lineage>
</organism>
<dbReference type="EMBL" id="MU006740">
    <property type="protein sequence ID" value="KAF2622978.1"/>
    <property type="molecule type" value="Genomic_DNA"/>
</dbReference>
<accession>A0ACB6RML6</accession>
<proteinExistence type="predicted"/>